<dbReference type="InterPro" id="IPR002197">
    <property type="entry name" value="HTH_Fis"/>
</dbReference>
<dbReference type="InterPro" id="IPR058031">
    <property type="entry name" value="AAA_lid_NorR"/>
</dbReference>
<dbReference type="InterPro" id="IPR027417">
    <property type="entry name" value="P-loop_NTPase"/>
</dbReference>
<evidence type="ECO:0000256" key="6">
    <source>
        <dbReference type="SAM" id="MobiDB-lite"/>
    </source>
</evidence>
<dbReference type="InterPro" id="IPR003018">
    <property type="entry name" value="GAF"/>
</dbReference>
<evidence type="ECO:0000313" key="8">
    <source>
        <dbReference type="EMBL" id="GAA1845116.1"/>
    </source>
</evidence>
<dbReference type="PANTHER" id="PTHR32071">
    <property type="entry name" value="TRANSCRIPTIONAL REGULATORY PROTEIN"/>
    <property type="match status" value="1"/>
</dbReference>
<accession>A0ABN2MZM7</accession>
<keyword evidence="4" id="KW-0238">DNA-binding</keyword>
<evidence type="ECO:0000256" key="3">
    <source>
        <dbReference type="ARBA" id="ARBA00023015"/>
    </source>
</evidence>
<dbReference type="Gene3D" id="1.10.8.60">
    <property type="match status" value="1"/>
</dbReference>
<reference evidence="8 9" key="1">
    <citation type="journal article" date="2019" name="Int. J. Syst. Evol. Microbiol.">
        <title>The Global Catalogue of Microorganisms (GCM) 10K type strain sequencing project: providing services to taxonomists for standard genome sequencing and annotation.</title>
        <authorList>
            <consortium name="The Broad Institute Genomics Platform"/>
            <consortium name="The Broad Institute Genome Sequencing Center for Infectious Disease"/>
            <person name="Wu L."/>
            <person name="Ma J."/>
        </authorList>
    </citation>
    <scope>NUCLEOTIDE SEQUENCE [LARGE SCALE GENOMIC DNA]</scope>
    <source>
        <strain evidence="8 9">JCM 16009</strain>
    </source>
</reference>
<dbReference type="PANTHER" id="PTHR32071:SF81">
    <property type="entry name" value="PROPIONATE CATABOLISM OPERON REGULATORY PROTEIN"/>
    <property type="match status" value="1"/>
</dbReference>
<evidence type="ECO:0000256" key="5">
    <source>
        <dbReference type="ARBA" id="ARBA00023163"/>
    </source>
</evidence>
<keyword evidence="1" id="KW-0547">Nucleotide-binding</keyword>
<dbReference type="Pfam" id="PF25601">
    <property type="entry name" value="AAA_lid_14"/>
    <property type="match status" value="1"/>
</dbReference>
<dbReference type="EMBL" id="BAAAQK010000005">
    <property type="protein sequence ID" value="GAA1845116.1"/>
    <property type="molecule type" value="Genomic_DNA"/>
</dbReference>
<name>A0ABN2MZM7_9PSEU</name>
<dbReference type="Gene3D" id="3.30.450.40">
    <property type="match status" value="1"/>
</dbReference>
<evidence type="ECO:0000256" key="1">
    <source>
        <dbReference type="ARBA" id="ARBA00022741"/>
    </source>
</evidence>
<gene>
    <name evidence="8" type="ORF">GCM10009836_25780</name>
</gene>
<dbReference type="Pfam" id="PF01590">
    <property type="entry name" value="GAF"/>
    <property type="match status" value="1"/>
</dbReference>
<dbReference type="InterPro" id="IPR002078">
    <property type="entry name" value="Sigma_54_int"/>
</dbReference>
<dbReference type="PRINTS" id="PR01590">
    <property type="entry name" value="HTHFIS"/>
</dbReference>
<dbReference type="PROSITE" id="PS50045">
    <property type="entry name" value="SIGMA54_INTERACT_4"/>
    <property type="match status" value="1"/>
</dbReference>
<keyword evidence="9" id="KW-1185">Reference proteome</keyword>
<protein>
    <recommendedName>
        <fullName evidence="7">Sigma-54 factor interaction domain-containing protein</fullName>
    </recommendedName>
</protein>
<keyword evidence="5" id="KW-0804">Transcription</keyword>
<dbReference type="SUPFAM" id="SSF52540">
    <property type="entry name" value="P-loop containing nucleoside triphosphate hydrolases"/>
    <property type="match status" value="1"/>
</dbReference>
<keyword evidence="3" id="KW-0805">Transcription regulation</keyword>
<dbReference type="InterPro" id="IPR029016">
    <property type="entry name" value="GAF-like_dom_sf"/>
</dbReference>
<dbReference type="SUPFAM" id="SSF46689">
    <property type="entry name" value="Homeodomain-like"/>
    <property type="match status" value="1"/>
</dbReference>
<dbReference type="Proteomes" id="UP001500449">
    <property type="component" value="Unassembled WGS sequence"/>
</dbReference>
<keyword evidence="2" id="KW-0067">ATP-binding</keyword>
<dbReference type="Pfam" id="PF02954">
    <property type="entry name" value="HTH_8"/>
    <property type="match status" value="1"/>
</dbReference>
<feature type="domain" description="Sigma-54 factor interaction" evidence="7">
    <location>
        <begin position="342"/>
        <end position="411"/>
    </location>
</feature>
<proteinExistence type="predicted"/>
<dbReference type="InterPro" id="IPR009057">
    <property type="entry name" value="Homeodomain-like_sf"/>
</dbReference>
<organism evidence="8 9">
    <name type="scientific">Pseudonocardia ailaonensis</name>
    <dbReference type="NCBI Taxonomy" id="367279"/>
    <lineage>
        <taxon>Bacteria</taxon>
        <taxon>Bacillati</taxon>
        <taxon>Actinomycetota</taxon>
        <taxon>Actinomycetes</taxon>
        <taxon>Pseudonocardiales</taxon>
        <taxon>Pseudonocardiaceae</taxon>
        <taxon>Pseudonocardia</taxon>
    </lineage>
</organism>
<evidence type="ECO:0000259" key="7">
    <source>
        <dbReference type="PROSITE" id="PS50045"/>
    </source>
</evidence>
<evidence type="ECO:0000256" key="2">
    <source>
        <dbReference type="ARBA" id="ARBA00022840"/>
    </source>
</evidence>
<dbReference type="Gene3D" id="1.10.10.60">
    <property type="entry name" value="Homeodomain-like"/>
    <property type="match status" value="1"/>
</dbReference>
<feature type="region of interest" description="Disordered" evidence="6">
    <location>
        <begin position="480"/>
        <end position="499"/>
    </location>
</feature>
<evidence type="ECO:0000256" key="4">
    <source>
        <dbReference type="ARBA" id="ARBA00023125"/>
    </source>
</evidence>
<comment type="caution">
    <text evidence="8">The sequence shown here is derived from an EMBL/GenBank/DDBJ whole genome shotgun (WGS) entry which is preliminary data.</text>
</comment>
<evidence type="ECO:0000313" key="9">
    <source>
        <dbReference type="Proteomes" id="UP001500449"/>
    </source>
</evidence>
<sequence length="499" mass="52822">MGVGVRVDEEVWVTVERSVVVSPRLSASWRRSRDYGAPVDAVDPVFAGGVDDESLYFRCGHEVLRGLKEALSGEPVSMMLTDADGLVLSRMCDEPALTRALDATHLAPGFAFSEREAGTNGLGLALADRAPSLVRGSEHYCTGLWGYTCAAAPVIDPVHHRLLGSVNLTTWTHRSDALLLALARTAAAHISALVTGHGTVPQRTPRGEVFRVVPAGRYGPDAVGAGKSWDDALATVVDAVRTGRTAGVVGEPGVGKTALLRTALREAGRDRRILEARPPDQRDLEPWLALWVPELRKGWAEVIVGGVDALPLWAAAELARIVSGAPGVSLAVTASDVAAVPDPLVSLLDVVVELPPLRLRPDGISPLAEHLGRCARGTDVRFTPAAARALAAFTWPGNVGQLRRVVSDAVLKSDVVDSGHLAPEVLCGPGRVLTRLETLERDEIARALAQPGVTVAQAAESLGMSRATVYRRISRYGIRPGPAGEAGPRRGPARPLLRG</sequence>